<protein>
    <submittedName>
        <fullName evidence="2">Uncharacterized protein</fullName>
    </submittedName>
</protein>
<name>T0YTW4_9ZZZZ</name>
<accession>T0YTW4</accession>
<gene>
    <name evidence="2" type="ORF">B2A_11270</name>
</gene>
<dbReference type="EMBL" id="AUZZ01008122">
    <property type="protein sequence ID" value="EQD39016.1"/>
    <property type="molecule type" value="Genomic_DNA"/>
</dbReference>
<feature type="transmembrane region" description="Helical" evidence="1">
    <location>
        <begin position="70"/>
        <end position="92"/>
    </location>
</feature>
<feature type="transmembrane region" description="Helical" evidence="1">
    <location>
        <begin position="30"/>
        <end position="49"/>
    </location>
</feature>
<reference evidence="2" key="1">
    <citation type="submission" date="2013-08" db="EMBL/GenBank/DDBJ databases">
        <authorList>
            <person name="Mendez C."/>
            <person name="Richter M."/>
            <person name="Ferrer M."/>
            <person name="Sanchez J."/>
        </authorList>
    </citation>
    <scope>NUCLEOTIDE SEQUENCE</scope>
</reference>
<feature type="transmembrane region" description="Helical" evidence="1">
    <location>
        <begin position="127"/>
        <end position="143"/>
    </location>
</feature>
<feature type="non-terminal residue" evidence="2">
    <location>
        <position position="166"/>
    </location>
</feature>
<evidence type="ECO:0000313" key="2">
    <source>
        <dbReference type="EMBL" id="EQD39016.1"/>
    </source>
</evidence>
<reference evidence="2" key="2">
    <citation type="journal article" date="2014" name="ISME J.">
        <title>Microbial stratification in low pH oxic and suboxic macroscopic growths along an acid mine drainage.</title>
        <authorList>
            <person name="Mendez-Garcia C."/>
            <person name="Mesa V."/>
            <person name="Sprenger R.R."/>
            <person name="Richter M."/>
            <person name="Diez M.S."/>
            <person name="Solano J."/>
            <person name="Bargiela R."/>
            <person name="Golyshina O.V."/>
            <person name="Manteca A."/>
            <person name="Ramos J.L."/>
            <person name="Gallego J.R."/>
            <person name="Llorente I."/>
            <person name="Martins Dos Santos V.A."/>
            <person name="Jensen O.N."/>
            <person name="Pelaez A.I."/>
            <person name="Sanchez J."/>
            <person name="Ferrer M."/>
        </authorList>
    </citation>
    <scope>NUCLEOTIDE SEQUENCE</scope>
</reference>
<feature type="transmembrane region" description="Helical" evidence="1">
    <location>
        <begin position="98"/>
        <end position="120"/>
    </location>
</feature>
<keyword evidence="1" id="KW-0812">Transmembrane</keyword>
<organism evidence="2">
    <name type="scientific">mine drainage metagenome</name>
    <dbReference type="NCBI Taxonomy" id="410659"/>
    <lineage>
        <taxon>unclassified sequences</taxon>
        <taxon>metagenomes</taxon>
        <taxon>ecological metagenomes</taxon>
    </lineage>
</organism>
<keyword evidence="1" id="KW-1133">Transmembrane helix</keyword>
<proteinExistence type="predicted"/>
<comment type="caution">
    <text evidence="2">The sequence shown here is derived from an EMBL/GenBank/DDBJ whole genome shotgun (WGS) entry which is preliminary data.</text>
</comment>
<dbReference type="AlphaFoldDB" id="T0YTW4"/>
<keyword evidence="1" id="KW-0472">Membrane</keyword>
<evidence type="ECO:0000256" key="1">
    <source>
        <dbReference type="SAM" id="Phobius"/>
    </source>
</evidence>
<sequence>MVTFAIALAAGFIFTSVMNAALAPNYILDVSFWAVLIIITTFILVINFVNAHLSIVKYMNDTEHRAHTKYTGAWLAAIVIGALVFLMPILFLNSYIEPFVFLFSFGGILWVVYFSSAFLFKNYYHELAFGAIILWVFFVFGVAEVNNFLFISPTGILPLAVSIIVL</sequence>